<dbReference type="PANTHER" id="PTHR43249:SF1">
    <property type="entry name" value="D-GLUCOSIDE 3-DEHYDROGENASE"/>
    <property type="match status" value="1"/>
</dbReference>
<reference evidence="3" key="1">
    <citation type="submission" date="2018-05" db="EMBL/GenBank/DDBJ databases">
        <authorList>
            <person name="Lanie J.A."/>
            <person name="Ng W.-L."/>
            <person name="Kazmierczak K.M."/>
            <person name="Andrzejewski T.M."/>
            <person name="Davidsen T.M."/>
            <person name="Wayne K.J."/>
            <person name="Tettelin H."/>
            <person name="Glass J.I."/>
            <person name="Rusch D."/>
            <person name="Podicherti R."/>
            <person name="Tsui H.-C.T."/>
            <person name="Winkler M.E."/>
        </authorList>
    </citation>
    <scope>NUCLEOTIDE SEQUENCE</scope>
</reference>
<accession>A0A383ADS3</accession>
<feature type="non-terminal residue" evidence="3">
    <location>
        <position position="204"/>
    </location>
</feature>
<dbReference type="InterPro" id="IPR052515">
    <property type="entry name" value="Gfo/Idh/MocA_Oxidoreductase"/>
</dbReference>
<evidence type="ECO:0008006" key="4">
    <source>
        <dbReference type="Google" id="ProtNLM"/>
    </source>
</evidence>
<sequence>MVVRVGVVGTGNIGSQHILLLQSGKIKGAQLAATASRSASSLQTDVPHFKDYREMFSHADINAVLIATPTMSHVEIAQAAIQCGLPIMMEKPLAMSVGQAEKLLALVPDHLQFAIMLSQRFDPAYARLKQLLMNNAIGNLQRIGWTMTKWYRPDIYYKVSRWRGTWPGEGGGLLINQCIHNLDVLQWLVGLPDSITAKVGFGKH</sequence>
<dbReference type="SUPFAM" id="SSF55347">
    <property type="entry name" value="Glyceraldehyde-3-phosphate dehydrogenase-like, C-terminal domain"/>
    <property type="match status" value="1"/>
</dbReference>
<dbReference type="EMBL" id="UINC01191227">
    <property type="protein sequence ID" value="SVE05761.1"/>
    <property type="molecule type" value="Genomic_DNA"/>
</dbReference>
<dbReference type="Gene3D" id="3.30.360.10">
    <property type="entry name" value="Dihydrodipicolinate Reductase, domain 2"/>
    <property type="match status" value="1"/>
</dbReference>
<gene>
    <name evidence="3" type="ORF">METZ01_LOCUS458615</name>
</gene>
<dbReference type="InterPro" id="IPR000683">
    <property type="entry name" value="Gfo/Idh/MocA-like_OxRdtase_N"/>
</dbReference>
<feature type="domain" description="Gfo/Idh/MocA-like oxidoreductase N-terminal" evidence="1">
    <location>
        <begin position="3"/>
        <end position="108"/>
    </location>
</feature>
<dbReference type="SUPFAM" id="SSF51735">
    <property type="entry name" value="NAD(P)-binding Rossmann-fold domains"/>
    <property type="match status" value="1"/>
</dbReference>
<evidence type="ECO:0000259" key="1">
    <source>
        <dbReference type="Pfam" id="PF01408"/>
    </source>
</evidence>
<dbReference type="PANTHER" id="PTHR43249">
    <property type="entry name" value="UDP-N-ACETYL-2-AMINO-2-DEOXY-D-GLUCURONATE OXIDASE"/>
    <property type="match status" value="1"/>
</dbReference>
<proteinExistence type="predicted"/>
<dbReference type="GO" id="GO:0000166">
    <property type="term" value="F:nucleotide binding"/>
    <property type="evidence" value="ECO:0007669"/>
    <property type="project" value="InterPro"/>
</dbReference>
<evidence type="ECO:0000259" key="2">
    <source>
        <dbReference type="Pfam" id="PF22725"/>
    </source>
</evidence>
<evidence type="ECO:0000313" key="3">
    <source>
        <dbReference type="EMBL" id="SVE05761.1"/>
    </source>
</evidence>
<dbReference type="AlphaFoldDB" id="A0A383ADS3"/>
<organism evidence="3">
    <name type="scientific">marine metagenome</name>
    <dbReference type="NCBI Taxonomy" id="408172"/>
    <lineage>
        <taxon>unclassified sequences</taxon>
        <taxon>metagenomes</taxon>
        <taxon>ecological metagenomes</taxon>
    </lineage>
</organism>
<protein>
    <recommendedName>
        <fullName evidence="4">Gfo/Idh/MocA-like oxidoreductase N-terminal domain-containing protein</fullName>
    </recommendedName>
</protein>
<name>A0A383ADS3_9ZZZZ</name>
<dbReference type="InterPro" id="IPR055170">
    <property type="entry name" value="GFO_IDH_MocA-like_dom"/>
</dbReference>
<feature type="domain" description="GFO/IDH/MocA-like oxidoreductase" evidence="2">
    <location>
        <begin position="125"/>
        <end position="200"/>
    </location>
</feature>
<dbReference type="Pfam" id="PF01408">
    <property type="entry name" value="GFO_IDH_MocA"/>
    <property type="match status" value="1"/>
</dbReference>
<dbReference type="Gene3D" id="3.40.50.720">
    <property type="entry name" value="NAD(P)-binding Rossmann-like Domain"/>
    <property type="match status" value="1"/>
</dbReference>
<dbReference type="Pfam" id="PF22725">
    <property type="entry name" value="GFO_IDH_MocA_C3"/>
    <property type="match status" value="1"/>
</dbReference>
<dbReference type="InterPro" id="IPR036291">
    <property type="entry name" value="NAD(P)-bd_dom_sf"/>
</dbReference>